<proteinExistence type="predicted"/>
<gene>
    <name evidence="1" type="ORF">FO440_00210</name>
</gene>
<name>A0A556MRT7_9SPHI</name>
<reference evidence="1 2" key="1">
    <citation type="submission" date="2019-07" db="EMBL/GenBank/DDBJ databases">
        <authorList>
            <person name="Huq M.A."/>
        </authorList>
    </citation>
    <scope>NUCLEOTIDE SEQUENCE [LARGE SCALE GENOMIC DNA]</scope>
    <source>
        <strain evidence="1 2">MAH-19</strain>
    </source>
</reference>
<comment type="caution">
    <text evidence="1">The sequence shown here is derived from an EMBL/GenBank/DDBJ whole genome shotgun (WGS) entry which is preliminary data.</text>
</comment>
<sequence length="163" mass="18095">MKPNLLILFCSLIFLFSCKKSEVALNTIIATFDGSTKAFSGDDIYEFSDTYDPDYISMSAVINKEGFNLSISSYEPIKVGTYSNESPINGYKPTQIAYFPPDYDFDNNPNAFGSAQVGDHPSIITITDISHKHVSGTFSGELLSRDGKMKTVSGKFNFKVFYK</sequence>
<keyword evidence="2" id="KW-1185">Reference proteome</keyword>
<dbReference type="AlphaFoldDB" id="A0A556MRT7"/>
<dbReference type="PROSITE" id="PS51257">
    <property type="entry name" value="PROKAR_LIPOPROTEIN"/>
    <property type="match status" value="1"/>
</dbReference>
<evidence type="ECO:0000313" key="1">
    <source>
        <dbReference type="EMBL" id="TSJ42650.1"/>
    </source>
</evidence>
<accession>A0A556MRT7</accession>
<protein>
    <submittedName>
        <fullName evidence="1">Uncharacterized protein</fullName>
    </submittedName>
</protein>
<organism evidence="1 2">
    <name type="scientific">Mucilaginibacter corticis</name>
    <dbReference type="NCBI Taxonomy" id="2597670"/>
    <lineage>
        <taxon>Bacteria</taxon>
        <taxon>Pseudomonadati</taxon>
        <taxon>Bacteroidota</taxon>
        <taxon>Sphingobacteriia</taxon>
        <taxon>Sphingobacteriales</taxon>
        <taxon>Sphingobacteriaceae</taxon>
        <taxon>Mucilaginibacter</taxon>
    </lineage>
</organism>
<dbReference type="Proteomes" id="UP000318733">
    <property type="component" value="Unassembled WGS sequence"/>
</dbReference>
<dbReference type="RefSeq" id="WP_144246221.1">
    <property type="nucleotide sequence ID" value="NZ_VLPK01000001.1"/>
</dbReference>
<dbReference type="EMBL" id="VLPK01000001">
    <property type="protein sequence ID" value="TSJ42650.1"/>
    <property type="molecule type" value="Genomic_DNA"/>
</dbReference>
<evidence type="ECO:0000313" key="2">
    <source>
        <dbReference type="Proteomes" id="UP000318733"/>
    </source>
</evidence>